<keyword evidence="3" id="KW-1185">Reference proteome</keyword>
<evidence type="ECO:0000256" key="1">
    <source>
        <dbReference type="ARBA" id="ARBA00022737"/>
    </source>
</evidence>
<sequence>MDSLFYTLWRNKYLSDRIKLKRFENQKISIDYSYLESNYRHLLTLYSAINNKSNGDRDCNISIEFKCSDSDQFARFVKFEHRYLINCLYLTIKGIDVDLFHSDALLHITKLTLELDNYEKTRFDIPQQVTDLKIKGGKYARDIKEIINLPSGLKRLDVVNYPVNLNTLPNGLTSLSVKQRILTLPKFFPPLLSTLDLAWEVNLDHPACQLPDSLTDLRMRFRFNDLPTFNVPYSGKDFPNAILSISDPIQLEHLELYPWVSTIHINYASKSSWDQKLNDKQIKTIYGSPEPLISGVLPPQLGYYYPPLDCQSLTSGLFSKHLKSLDLGSFNSPLTVGFLPNTLTNLYMFFFTEPIDQPDIIPNSVTNLQMPSFAPTIGRPGIIPNSVTKLILKDILFVSPGALPSSITDLRLTSLNLFPTIINVIPDRVKTFGFTVSSFRLMKGVSLPVQLPSSIMDLRISLPNLGSIKSFLHLPNALRSVYLDDVEIEKDLLPNGCFYLSTNYNKPISGDALPPSLTHLKLDLPHNHSEVINVPPSVDLLIVSSENLRVNRDVVVKQFGVLRLMKKHIMEMKETDIDIDIRETNLKKSLFNLKQTFFAKLKRILDPNNDYDNLPRSICTP</sequence>
<evidence type="ECO:0008006" key="4">
    <source>
        <dbReference type="Google" id="ProtNLM"/>
    </source>
</evidence>
<dbReference type="InterPro" id="IPR008615">
    <property type="entry name" value="FNIP"/>
</dbReference>
<dbReference type="Proteomes" id="UP000695562">
    <property type="component" value="Unassembled WGS sequence"/>
</dbReference>
<evidence type="ECO:0000313" key="2">
    <source>
        <dbReference type="EMBL" id="KAF2075700.1"/>
    </source>
</evidence>
<name>A0A8J4PXY5_9MYCE</name>
<dbReference type="PANTHER" id="PTHR32134:SF92">
    <property type="entry name" value="FNIP REPEAT-CONTAINING PROTEIN"/>
    <property type="match status" value="1"/>
</dbReference>
<dbReference type="EMBL" id="AJWJ01000089">
    <property type="protein sequence ID" value="KAF2075700.1"/>
    <property type="molecule type" value="Genomic_DNA"/>
</dbReference>
<dbReference type="InterPro" id="IPR051251">
    <property type="entry name" value="STK_FNIP-Repeat"/>
</dbReference>
<dbReference type="AlphaFoldDB" id="A0A8J4PXY5"/>
<dbReference type="OrthoDB" id="1055097at2759"/>
<proteinExistence type="predicted"/>
<comment type="caution">
    <text evidence="2">The sequence shown here is derived from an EMBL/GenBank/DDBJ whole genome shotgun (WGS) entry which is preliminary data.</text>
</comment>
<gene>
    <name evidence="2" type="ORF">CYY_003014</name>
</gene>
<dbReference type="Pfam" id="PF05725">
    <property type="entry name" value="FNIP"/>
    <property type="match status" value="2"/>
</dbReference>
<dbReference type="PANTHER" id="PTHR32134">
    <property type="entry name" value="FNIP REPEAT-CONTAINING PROTEIN"/>
    <property type="match status" value="1"/>
</dbReference>
<organism evidence="2 3">
    <name type="scientific">Polysphondylium violaceum</name>
    <dbReference type="NCBI Taxonomy" id="133409"/>
    <lineage>
        <taxon>Eukaryota</taxon>
        <taxon>Amoebozoa</taxon>
        <taxon>Evosea</taxon>
        <taxon>Eumycetozoa</taxon>
        <taxon>Dictyostelia</taxon>
        <taxon>Dictyosteliales</taxon>
        <taxon>Dictyosteliaceae</taxon>
        <taxon>Polysphondylium</taxon>
    </lineage>
</organism>
<protein>
    <recommendedName>
        <fullName evidence="4">FNIP repeat-containing protein</fullName>
    </recommendedName>
</protein>
<reference evidence="2" key="1">
    <citation type="submission" date="2020-01" db="EMBL/GenBank/DDBJ databases">
        <title>Development of genomics and gene disruption for Polysphondylium violaceum indicates a role for the polyketide synthase stlB in stalk morphogenesis.</title>
        <authorList>
            <person name="Narita B."/>
            <person name="Kawabe Y."/>
            <person name="Kin K."/>
            <person name="Saito T."/>
            <person name="Gibbs R."/>
            <person name="Kuspa A."/>
            <person name="Muzny D."/>
            <person name="Queller D."/>
            <person name="Richards S."/>
            <person name="Strassman J."/>
            <person name="Sucgang R."/>
            <person name="Worley K."/>
            <person name="Schaap P."/>
        </authorList>
    </citation>
    <scope>NUCLEOTIDE SEQUENCE</scope>
    <source>
        <strain evidence="2">QSvi11</strain>
    </source>
</reference>
<keyword evidence="1" id="KW-0677">Repeat</keyword>
<evidence type="ECO:0000313" key="3">
    <source>
        <dbReference type="Proteomes" id="UP000695562"/>
    </source>
</evidence>
<accession>A0A8J4PXY5</accession>